<evidence type="ECO:0000256" key="1">
    <source>
        <dbReference type="SAM" id="Phobius"/>
    </source>
</evidence>
<dbReference type="AlphaFoldDB" id="A0A562JJT0"/>
<evidence type="ECO:0000313" key="3">
    <source>
        <dbReference type="Proteomes" id="UP000315343"/>
    </source>
</evidence>
<name>A0A562JJT0_9FIRM</name>
<feature type="transmembrane region" description="Helical" evidence="1">
    <location>
        <begin position="51"/>
        <end position="77"/>
    </location>
</feature>
<dbReference type="RefSeq" id="WP_145078269.1">
    <property type="nucleotide sequence ID" value="NZ_VLKH01000001.1"/>
</dbReference>
<dbReference type="EMBL" id="VLKH01000001">
    <property type="protein sequence ID" value="TWH83409.1"/>
    <property type="molecule type" value="Genomic_DNA"/>
</dbReference>
<feature type="transmembrane region" description="Helical" evidence="1">
    <location>
        <begin position="20"/>
        <end position="39"/>
    </location>
</feature>
<organism evidence="2 3">
    <name type="scientific">Sedimentibacter saalensis</name>
    <dbReference type="NCBI Taxonomy" id="130788"/>
    <lineage>
        <taxon>Bacteria</taxon>
        <taxon>Bacillati</taxon>
        <taxon>Bacillota</taxon>
        <taxon>Tissierellia</taxon>
        <taxon>Sedimentibacter</taxon>
    </lineage>
</organism>
<dbReference type="Proteomes" id="UP000315343">
    <property type="component" value="Unassembled WGS sequence"/>
</dbReference>
<comment type="caution">
    <text evidence="2">The sequence shown here is derived from an EMBL/GenBank/DDBJ whole genome shotgun (WGS) entry which is preliminary data.</text>
</comment>
<evidence type="ECO:0000313" key="2">
    <source>
        <dbReference type="EMBL" id="TWH83409.1"/>
    </source>
</evidence>
<gene>
    <name evidence="2" type="ORF">LY60_00013</name>
</gene>
<proteinExistence type="predicted"/>
<accession>A0A562JJT0</accession>
<feature type="transmembrane region" description="Helical" evidence="1">
    <location>
        <begin position="97"/>
        <end position="119"/>
    </location>
</feature>
<keyword evidence="3" id="KW-1185">Reference proteome</keyword>
<protein>
    <submittedName>
        <fullName evidence="2">Uncharacterized protein</fullName>
    </submittedName>
</protein>
<keyword evidence="1" id="KW-1133">Transmembrane helix</keyword>
<keyword evidence="1" id="KW-0472">Membrane</keyword>
<sequence>MENSQYYSSSSQSSEKNNSIHTAWGMVIIFLIIFCLSIINHYGNTVLTVQLLYIPIFISVMVFGVKVGIATAIFAGISVKPFIMLYAMSNSTNAASLYITQILMFLVSVGFFNIIIKYYKNFKELVKAMPYQVTHTENTNVLKFNLNNVIAAIKYINISFTIFEYKNLNFINSNINFISGKKSYELIIINNYPENRLKELNEIIAS</sequence>
<reference evidence="2 3" key="1">
    <citation type="submission" date="2019-07" db="EMBL/GenBank/DDBJ databases">
        <title>Genomic Encyclopedia of Type Strains, Phase I: the one thousand microbial genomes (KMG-I) project.</title>
        <authorList>
            <person name="Kyrpides N."/>
        </authorList>
    </citation>
    <scope>NUCLEOTIDE SEQUENCE [LARGE SCALE GENOMIC DNA]</scope>
    <source>
        <strain evidence="2 3">DSM 13558</strain>
    </source>
</reference>
<keyword evidence="1" id="KW-0812">Transmembrane</keyword>